<comment type="caution">
    <text evidence="2">The sequence shown here is derived from an EMBL/GenBank/DDBJ whole genome shotgun (WGS) entry which is preliminary data.</text>
</comment>
<gene>
    <name evidence="2" type="ORF">ST47_g6411</name>
</gene>
<reference evidence="2 3" key="1">
    <citation type="journal article" date="2016" name="Sci. Rep.">
        <title>Draft genome sequencing and secretome analysis of fungal phytopathogen Ascochyta rabiei provides insight into the necrotrophic effector repertoire.</title>
        <authorList>
            <person name="Verma S."/>
            <person name="Gazara R.K."/>
            <person name="Nizam S."/>
            <person name="Parween S."/>
            <person name="Chattopadhyay D."/>
            <person name="Verma P.K."/>
        </authorList>
    </citation>
    <scope>NUCLEOTIDE SEQUENCE [LARGE SCALE GENOMIC DNA]</scope>
    <source>
        <strain evidence="2 3">ArDII</strain>
    </source>
</reference>
<evidence type="ECO:0000313" key="3">
    <source>
        <dbReference type="Proteomes" id="UP000076837"/>
    </source>
</evidence>
<proteinExistence type="predicted"/>
<feature type="compositionally biased region" description="Basic and acidic residues" evidence="1">
    <location>
        <begin position="229"/>
        <end position="239"/>
    </location>
</feature>
<protein>
    <submittedName>
        <fullName evidence="2">Uncharacterized protein</fullName>
    </submittedName>
</protein>
<accession>A0A163CEE5</accession>
<sequence>MPEVEELRELLDGLLGLVLTPLDEGPTANVRLLLRTEEDESLETLEKFGTIELDKLDEATTLVLLKVVFAKTAEDSKVVFKVKVDVLEGGIVATTPVELDNAEDVPLLLELIEELKIGKRDAVGAIADTIPVEELHVKLDPGVIGAPRVVLKSAAGTVELAVGGVTPAELDAVLVSELIRRLDDISLGPVAVKLVEDGLPGEEKVLEGVGDIAGSMLKDEGASPGGVTLDRDSGTEEKTTLSNDDDNVDWKDDEELPDTGVVEDNVASVSVTWLELTRESAVPDALRLTLLTSPGRDTVKSSLDDVLKVVVCPPGRVDVRVTGAAVVMPIDVDVTSGVLVETSVTVVVRPSSAVLVNVVSIVEVVETVVLGEPSNGSMLEDIVGVVTNVVRPSGKVVVEGARLVDVDGRSEMDAVFGGVISIEVDDVLADTVVSPLDMTLDVTTVGFDAAERSPVGNTPGVEGEATSDALVPIPGNPTKLDERSGLSEAGEDAPTPDVVKAILVIPELQLIISVETTGEGYGRDGCSVRVVESNEDVVGGVGKIGG</sequence>
<keyword evidence="3" id="KW-1185">Reference proteome</keyword>
<evidence type="ECO:0000313" key="2">
    <source>
        <dbReference type="EMBL" id="KZM22401.1"/>
    </source>
</evidence>
<organism evidence="2 3">
    <name type="scientific">Didymella rabiei</name>
    <name type="common">Chickpea ascochyta blight fungus</name>
    <name type="synonym">Mycosphaerella rabiei</name>
    <dbReference type="NCBI Taxonomy" id="5454"/>
    <lineage>
        <taxon>Eukaryota</taxon>
        <taxon>Fungi</taxon>
        <taxon>Dikarya</taxon>
        <taxon>Ascomycota</taxon>
        <taxon>Pezizomycotina</taxon>
        <taxon>Dothideomycetes</taxon>
        <taxon>Pleosporomycetidae</taxon>
        <taxon>Pleosporales</taxon>
        <taxon>Pleosporineae</taxon>
        <taxon>Didymellaceae</taxon>
        <taxon>Ascochyta</taxon>
    </lineage>
</organism>
<feature type="region of interest" description="Disordered" evidence="1">
    <location>
        <begin position="451"/>
        <end position="493"/>
    </location>
</feature>
<feature type="region of interest" description="Disordered" evidence="1">
    <location>
        <begin position="216"/>
        <end position="245"/>
    </location>
</feature>
<evidence type="ECO:0000256" key="1">
    <source>
        <dbReference type="SAM" id="MobiDB-lite"/>
    </source>
</evidence>
<dbReference type="EMBL" id="JYNV01000214">
    <property type="protein sequence ID" value="KZM22401.1"/>
    <property type="molecule type" value="Genomic_DNA"/>
</dbReference>
<dbReference type="AlphaFoldDB" id="A0A163CEE5"/>
<dbReference type="Proteomes" id="UP000076837">
    <property type="component" value="Unassembled WGS sequence"/>
</dbReference>
<name>A0A163CEE5_DIDRA</name>